<dbReference type="GO" id="GO:0005634">
    <property type="term" value="C:nucleus"/>
    <property type="evidence" value="ECO:0007669"/>
    <property type="project" value="TreeGrafter"/>
</dbReference>
<dbReference type="Pfam" id="PF00633">
    <property type="entry name" value="HHH"/>
    <property type="match status" value="1"/>
</dbReference>
<dbReference type="PANTHER" id="PTHR42944">
    <property type="entry name" value="ADENINE DNA GLYCOSYLASE"/>
    <property type="match status" value="1"/>
</dbReference>
<evidence type="ECO:0000256" key="10">
    <source>
        <dbReference type="ARBA" id="ARBA00023014"/>
    </source>
</evidence>
<dbReference type="GO" id="GO:0051539">
    <property type="term" value="F:4 iron, 4 sulfur cluster binding"/>
    <property type="evidence" value="ECO:0007669"/>
    <property type="project" value="UniProtKB-UniRule"/>
</dbReference>
<dbReference type="CDD" id="cd03431">
    <property type="entry name" value="NUDIX_DNA_Glycosylase_C-MutY"/>
    <property type="match status" value="1"/>
</dbReference>
<evidence type="ECO:0000256" key="8">
    <source>
        <dbReference type="ARBA" id="ARBA00022801"/>
    </source>
</evidence>
<dbReference type="InterPro" id="IPR015797">
    <property type="entry name" value="NUDIX_hydrolase-like_dom_sf"/>
</dbReference>
<evidence type="ECO:0000256" key="13">
    <source>
        <dbReference type="RuleBase" id="RU365096"/>
    </source>
</evidence>
<evidence type="ECO:0000256" key="1">
    <source>
        <dbReference type="ARBA" id="ARBA00000843"/>
    </source>
</evidence>
<dbReference type="GeneID" id="16996037"/>
<evidence type="ECO:0000256" key="9">
    <source>
        <dbReference type="ARBA" id="ARBA00023004"/>
    </source>
</evidence>
<dbReference type="Proteomes" id="UP000007014">
    <property type="component" value="Chromosome 16"/>
</dbReference>
<evidence type="ECO:0000256" key="12">
    <source>
        <dbReference type="ARBA" id="ARBA00023295"/>
    </source>
</evidence>
<dbReference type="GO" id="GO:0006298">
    <property type="term" value="P:mismatch repair"/>
    <property type="evidence" value="ECO:0007669"/>
    <property type="project" value="TreeGrafter"/>
</dbReference>
<organism evidence="15 16">
    <name type="scientific">Cyanidioschyzon merolae (strain NIES-3377 / 10D)</name>
    <name type="common">Unicellular red alga</name>
    <dbReference type="NCBI Taxonomy" id="280699"/>
    <lineage>
        <taxon>Eukaryota</taxon>
        <taxon>Rhodophyta</taxon>
        <taxon>Bangiophyceae</taxon>
        <taxon>Cyanidiales</taxon>
        <taxon>Cyanidiaceae</taxon>
        <taxon>Cyanidioschyzon</taxon>
    </lineage>
</organism>
<dbReference type="Gene3D" id="1.10.1670.10">
    <property type="entry name" value="Helix-hairpin-Helix base-excision DNA repair enzymes (C-terminal)"/>
    <property type="match status" value="1"/>
</dbReference>
<dbReference type="OMA" id="CRPGDFN"/>
<protein>
    <recommendedName>
        <fullName evidence="4 13">Adenine DNA glycosylase</fullName>
        <ecNumber evidence="3 13">3.2.2.31</ecNumber>
    </recommendedName>
</protein>
<evidence type="ECO:0000256" key="3">
    <source>
        <dbReference type="ARBA" id="ARBA00012045"/>
    </source>
</evidence>
<dbReference type="eggNOG" id="KOG2457">
    <property type="taxonomic scope" value="Eukaryota"/>
</dbReference>
<evidence type="ECO:0000259" key="14">
    <source>
        <dbReference type="SMART" id="SM00478"/>
    </source>
</evidence>
<dbReference type="GO" id="GO:0035485">
    <property type="term" value="F:adenine/guanine mispair binding"/>
    <property type="evidence" value="ECO:0007669"/>
    <property type="project" value="TreeGrafter"/>
</dbReference>
<dbReference type="InterPro" id="IPR003265">
    <property type="entry name" value="HhH-GPD_domain"/>
</dbReference>
<dbReference type="CDD" id="cd00056">
    <property type="entry name" value="ENDO3c"/>
    <property type="match status" value="1"/>
</dbReference>
<dbReference type="GO" id="GO:0000701">
    <property type="term" value="F:purine-specific mismatch base pair DNA N-glycosylase activity"/>
    <property type="evidence" value="ECO:0007669"/>
    <property type="project" value="UniProtKB-EC"/>
</dbReference>
<gene>
    <name evidence="15" type="ORF">CYME_CMP098C</name>
</gene>
<dbReference type="Gene3D" id="3.90.79.10">
    <property type="entry name" value="Nucleoside Triphosphate Pyrophosphohydrolase"/>
    <property type="match status" value="1"/>
</dbReference>
<dbReference type="FunFam" id="1.10.340.30:FF:000002">
    <property type="entry name" value="Adenine DNA glycosylase"/>
    <property type="match status" value="1"/>
</dbReference>
<dbReference type="InterPro" id="IPR029119">
    <property type="entry name" value="MutY_C"/>
</dbReference>
<dbReference type="RefSeq" id="XP_005537782.1">
    <property type="nucleotide sequence ID" value="XM_005537725.1"/>
</dbReference>
<dbReference type="InterPro" id="IPR011257">
    <property type="entry name" value="DNA_glycosylase"/>
</dbReference>
<dbReference type="STRING" id="280699.M1UV13"/>
<dbReference type="GO" id="GO:0034039">
    <property type="term" value="F:8-oxo-7,8-dihydroguanine DNA N-glycosylase activity"/>
    <property type="evidence" value="ECO:0007669"/>
    <property type="project" value="TreeGrafter"/>
</dbReference>
<keyword evidence="10" id="KW-0411">Iron-sulfur</keyword>
<evidence type="ECO:0000256" key="4">
    <source>
        <dbReference type="ARBA" id="ARBA00022023"/>
    </source>
</evidence>
<dbReference type="InterPro" id="IPR044298">
    <property type="entry name" value="MIG/MutY"/>
</dbReference>
<evidence type="ECO:0000256" key="2">
    <source>
        <dbReference type="ARBA" id="ARBA00008343"/>
    </source>
</evidence>
<keyword evidence="8" id="KW-0378">Hydrolase</keyword>
<dbReference type="GO" id="GO:0006284">
    <property type="term" value="P:base-excision repair"/>
    <property type="evidence" value="ECO:0007669"/>
    <property type="project" value="UniProtKB-UniRule"/>
</dbReference>
<comment type="function">
    <text evidence="13">Adenine glycosylase active on G-A mispairs.</text>
</comment>
<evidence type="ECO:0000256" key="6">
    <source>
        <dbReference type="ARBA" id="ARBA00022723"/>
    </source>
</evidence>
<dbReference type="Gramene" id="CMP098CT">
    <property type="protein sequence ID" value="CMP098CT"/>
    <property type="gene ID" value="CMP098C"/>
</dbReference>
<dbReference type="SUPFAM" id="SSF55811">
    <property type="entry name" value="Nudix"/>
    <property type="match status" value="1"/>
</dbReference>
<dbReference type="GO" id="GO:0046872">
    <property type="term" value="F:metal ion binding"/>
    <property type="evidence" value="ECO:0007669"/>
    <property type="project" value="UniProtKB-UniRule"/>
</dbReference>
<keyword evidence="12 13" id="KW-0326">Glycosidase</keyword>
<keyword evidence="11" id="KW-0234">DNA repair</keyword>
<keyword evidence="6" id="KW-0479">Metal-binding</keyword>
<accession>M1UV13</accession>
<comment type="catalytic activity">
    <reaction evidence="1 13">
        <text>Hydrolyzes free adenine bases from 7,8-dihydro-8-oxoguanine:adenine mismatched double-stranded DNA, leaving an apurinic site.</text>
        <dbReference type="EC" id="3.2.2.31"/>
    </reaction>
</comment>
<comment type="cofactor">
    <cofactor evidence="13">
        <name>[4Fe-4S] cluster</name>
        <dbReference type="ChEBI" id="CHEBI:49883"/>
    </cofactor>
    <text evidence="13">Binds 1 [4Fe-4S] cluster.</text>
</comment>
<dbReference type="SUPFAM" id="SSF48150">
    <property type="entry name" value="DNA-glycosylase"/>
    <property type="match status" value="1"/>
</dbReference>
<dbReference type="InterPro" id="IPR023170">
    <property type="entry name" value="HhH_base_excis_C"/>
</dbReference>
<keyword evidence="9 13" id="KW-0408">Iron</keyword>
<keyword evidence="16" id="KW-1185">Reference proteome</keyword>
<name>M1UV13_CYAM1</name>
<dbReference type="AlphaFoldDB" id="M1UV13"/>
<sequence length="493" mass="54716">MAYSVCALRRSGSILKPNLCHKKVAAPAHMKERNVQLNSHTKRGSARHQHLATEKLRLWDLEELAQLRGALLRWYDSQALQLPWRQRGGRPDPYQVYVSEVMLQQTRVKTVEMYFMEWMRRFPTVEALAAATEEEVLQQWAGLGYYRRARMLHAGAKWIVAQNRGKIPASVRDLEQVPGIGVYTASAIASIAFGAVVPAIDGNATRVVSRLAGMCCTNVWKGDGKRLLAAVASELVDANRPGDWNQAVFDLGRSLCTAQVTEEACAVCPVQKFCRAAALPISVRQSTPYGVAEISEGKLKLQRHMPRVRARQELLLAFVLVASVAPHAASDSTETLYYVRRRASHGLLGGLWEVPNIVVERLPHADPHPLAQQGFIEPEEKDGGESAAGSEVFRQLAAALNSQKSFKLSVVSITPIPKMVRHLFTHIRQDIQVFRVEVTGNPCFLDDGDQGRWVRAIALEELGLSTQMRRVLRAAGIPLTRKRFGDASTATHS</sequence>
<dbReference type="EC" id="3.2.2.31" evidence="3 13"/>
<evidence type="ECO:0000313" key="15">
    <source>
        <dbReference type="EMBL" id="BAM81746.1"/>
    </source>
</evidence>
<dbReference type="Pfam" id="PF00730">
    <property type="entry name" value="HhH-GPD"/>
    <property type="match status" value="1"/>
</dbReference>
<evidence type="ECO:0000256" key="7">
    <source>
        <dbReference type="ARBA" id="ARBA00022763"/>
    </source>
</evidence>
<evidence type="ECO:0000256" key="11">
    <source>
        <dbReference type="ARBA" id="ARBA00023204"/>
    </source>
</evidence>
<comment type="similarity">
    <text evidence="2 13">Belongs to the Nth/MutY family.</text>
</comment>
<evidence type="ECO:0000256" key="5">
    <source>
        <dbReference type="ARBA" id="ARBA00022485"/>
    </source>
</evidence>
<evidence type="ECO:0000313" key="16">
    <source>
        <dbReference type="Proteomes" id="UP000007014"/>
    </source>
</evidence>
<keyword evidence="5" id="KW-0004">4Fe-4S</keyword>
<dbReference type="HOGENOM" id="CLU_012862_0_2_1"/>
<dbReference type="EMBL" id="AP006498">
    <property type="protein sequence ID" value="BAM81746.1"/>
    <property type="molecule type" value="Genomic_DNA"/>
</dbReference>
<dbReference type="KEGG" id="cme:CYME_CMP098C"/>
<dbReference type="PANTHER" id="PTHR42944:SF1">
    <property type="entry name" value="ADENINE DNA GLYCOSYLASE"/>
    <property type="match status" value="1"/>
</dbReference>
<dbReference type="GO" id="GO:0032357">
    <property type="term" value="F:oxidized purine DNA binding"/>
    <property type="evidence" value="ECO:0007669"/>
    <property type="project" value="TreeGrafter"/>
</dbReference>
<dbReference type="OrthoDB" id="10248838at2759"/>
<dbReference type="SMART" id="SM00478">
    <property type="entry name" value="ENDO3c"/>
    <property type="match status" value="1"/>
</dbReference>
<feature type="domain" description="HhH-GPD" evidence="14">
    <location>
        <begin position="102"/>
        <end position="254"/>
    </location>
</feature>
<dbReference type="Pfam" id="PF14815">
    <property type="entry name" value="NUDIX_4"/>
    <property type="match status" value="1"/>
</dbReference>
<dbReference type="InterPro" id="IPR000445">
    <property type="entry name" value="HhH_motif"/>
</dbReference>
<reference evidence="15 16" key="1">
    <citation type="journal article" date="2004" name="Nature">
        <title>Genome sequence of the ultrasmall unicellular red alga Cyanidioschyzon merolae 10D.</title>
        <authorList>
            <person name="Matsuzaki M."/>
            <person name="Misumi O."/>
            <person name="Shin-i T."/>
            <person name="Maruyama S."/>
            <person name="Takahara M."/>
            <person name="Miyagishima S."/>
            <person name="Mori T."/>
            <person name="Nishida K."/>
            <person name="Yagisawa F."/>
            <person name="Nishida K."/>
            <person name="Yoshida Y."/>
            <person name="Nishimura Y."/>
            <person name="Nakao S."/>
            <person name="Kobayashi T."/>
            <person name="Momoyama Y."/>
            <person name="Higashiyama T."/>
            <person name="Minoda A."/>
            <person name="Sano M."/>
            <person name="Nomoto H."/>
            <person name="Oishi K."/>
            <person name="Hayashi H."/>
            <person name="Ohta F."/>
            <person name="Nishizaka S."/>
            <person name="Haga S."/>
            <person name="Miura S."/>
            <person name="Morishita T."/>
            <person name="Kabeya Y."/>
            <person name="Terasawa K."/>
            <person name="Suzuki Y."/>
            <person name="Ishii Y."/>
            <person name="Asakawa S."/>
            <person name="Takano H."/>
            <person name="Ohta N."/>
            <person name="Kuroiwa H."/>
            <person name="Tanaka K."/>
            <person name="Shimizu N."/>
            <person name="Sugano S."/>
            <person name="Sato N."/>
            <person name="Nozaki H."/>
            <person name="Ogasawara N."/>
            <person name="Kohara Y."/>
            <person name="Kuroiwa T."/>
        </authorList>
    </citation>
    <scope>NUCLEOTIDE SEQUENCE [LARGE SCALE GENOMIC DNA]</scope>
    <source>
        <strain evidence="15 16">10D</strain>
    </source>
</reference>
<proteinExistence type="inferred from homology"/>
<keyword evidence="7 13" id="KW-0227">DNA damage</keyword>
<reference evidence="15 16" key="2">
    <citation type="journal article" date="2007" name="BMC Biol.">
        <title>A 100%-complete sequence reveals unusually simple genomic features in the hot-spring red alga Cyanidioschyzon merolae.</title>
        <authorList>
            <person name="Nozaki H."/>
            <person name="Takano H."/>
            <person name="Misumi O."/>
            <person name="Terasawa K."/>
            <person name="Matsuzaki M."/>
            <person name="Maruyama S."/>
            <person name="Nishida K."/>
            <person name="Yagisawa F."/>
            <person name="Yoshida Y."/>
            <person name="Fujiwara T."/>
            <person name="Takio S."/>
            <person name="Tamura K."/>
            <person name="Chung S.J."/>
            <person name="Nakamura S."/>
            <person name="Kuroiwa H."/>
            <person name="Tanaka K."/>
            <person name="Sato N."/>
            <person name="Kuroiwa T."/>
        </authorList>
    </citation>
    <scope>NUCLEOTIDE SEQUENCE [LARGE SCALE GENOMIC DNA]</scope>
    <source>
        <strain evidence="15 16">10D</strain>
    </source>
</reference>
<dbReference type="Gene3D" id="1.10.340.30">
    <property type="entry name" value="Hypothetical protein, domain 2"/>
    <property type="match status" value="1"/>
</dbReference>